<feature type="region of interest" description="Disordered" evidence="2">
    <location>
        <begin position="334"/>
        <end position="362"/>
    </location>
</feature>
<accession>A0AAD6ZQL8</accession>
<dbReference type="EMBL" id="JARIHO010000033">
    <property type="protein sequence ID" value="KAJ7334175.1"/>
    <property type="molecule type" value="Genomic_DNA"/>
</dbReference>
<protein>
    <recommendedName>
        <fullName evidence="3">C2H2-type domain-containing protein</fullName>
    </recommendedName>
</protein>
<reference evidence="4" key="1">
    <citation type="submission" date="2023-03" db="EMBL/GenBank/DDBJ databases">
        <title>Massive genome expansion in bonnet fungi (Mycena s.s.) driven by repeated elements and novel gene families across ecological guilds.</title>
        <authorList>
            <consortium name="Lawrence Berkeley National Laboratory"/>
            <person name="Harder C.B."/>
            <person name="Miyauchi S."/>
            <person name="Viragh M."/>
            <person name="Kuo A."/>
            <person name="Thoen E."/>
            <person name="Andreopoulos B."/>
            <person name="Lu D."/>
            <person name="Skrede I."/>
            <person name="Drula E."/>
            <person name="Henrissat B."/>
            <person name="Morin E."/>
            <person name="Kohler A."/>
            <person name="Barry K."/>
            <person name="LaButti K."/>
            <person name="Morin E."/>
            <person name="Salamov A."/>
            <person name="Lipzen A."/>
            <person name="Mereny Z."/>
            <person name="Hegedus B."/>
            <person name="Baldrian P."/>
            <person name="Stursova M."/>
            <person name="Weitz H."/>
            <person name="Taylor A."/>
            <person name="Grigoriev I.V."/>
            <person name="Nagy L.G."/>
            <person name="Martin F."/>
            <person name="Kauserud H."/>
        </authorList>
    </citation>
    <scope>NUCLEOTIDE SEQUENCE</scope>
    <source>
        <strain evidence="4">CBHHK002</strain>
    </source>
</reference>
<organism evidence="4 5">
    <name type="scientific">Mycena albidolilacea</name>
    <dbReference type="NCBI Taxonomy" id="1033008"/>
    <lineage>
        <taxon>Eukaryota</taxon>
        <taxon>Fungi</taxon>
        <taxon>Dikarya</taxon>
        <taxon>Basidiomycota</taxon>
        <taxon>Agaricomycotina</taxon>
        <taxon>Agaricomycetes</taxon>
        <taxon>Agaricomycetidae</taxon>
        <taxon>Agaricales</taxon>
        <taxon>Marasmiineae</taxon>
        <taxon>Mycenaceae</taxon>
        <taxon>Mycena</taxon>
    </lineage>
</organism>
<keyword evidence="1" id="KW-0862">Zinc</keyword>
<name>A0AAD6ZQL8_9AGAR</name>
<dbReference type="InterPro" id="IPR039327">
    <property type="entry name" value="CON7-like"/>
</dbReference>
<dbReference type="GO" id="GO:0008270">
    <property type="term" value="F:zinc ion binding"/>
    <property type="evidence" value="ECO:0007669"/>
    <property type="project" value="UniProtKB-KW"/>
</dbReference>
<feature type="region of interest" description="Disordered" evidence="2">
    <location>
        <begin position="1"/>
        <end position="31"/>
    </location>
</feature>
<evidence type="ECO:0000313" key="4">
    <source>
        <dbReference type="EMBL" id="KAJ7334175.1"/>
    </source>
</evidence>
<dbReference type="Proteomes" id="UP001218218">
    <property type="component" value="Unassembled WGS sequence"/>
</dbReference>
<feature type="region of interest" description="Disordered" evidence="2">
    <location>
        <begin position="58"/>
        <end position="121"/>
    </location>
</feature>
<keyword evidence="1" id="KW-0863">Zinc-finger</keyword>
<dbReference type="PROSITE" id="PS50157">
    <property type="entry name" value="ZINC_FINGER_C2H2_2"/>
    <property type="match status" value="1"/>
</dbReference>
<dbReference type="PANTHER" id="PTHR36167:SF3">
    <property type="entry name" value="C2H2 FINGER DOMAIN TRANSCRIPTION FACTOR (EUROFUNG)-RELATED"/>
    <property type="match status" value="1"/>
</dbReference>
<evidence type="ECO:0000256" key="1">
    <source>
        <dbReference type="PROSITE-ProRule" id="PRU00042"/>
    </source>
</evidence>
<evidence type="ECO:0000256" key="2">
    <source>
        <dbReference type="SAM" id="MobiDB-lite"/>
    </source>
</evidence>
<keyword evidence="5" id="KW-1185">Reference proteome</keyword>
<gene>
    <name evidence="4" type="ORF">DFH08DRAFT_707718</name>
</gene>
<dbReference type="PANTHER" id="PTHR36167">
    <property type="entry name" value="C2H2 FINGER DOMAIN TRANSCRIPTION FACTOR (EUROFUNG)-RELATED"/>
    <property type="match status" value="1"/>
</dbReference>
<feature type="region of interest" description="Disordered" evidence="2">
    <location>
        <begin position="375"/>
        <end position="408"/>
    </location>
</feature>
<dbReference type="PROSITE" id="PS00028">
    <property type="entry name" value="ZINC_FINGER_C2H2_1"/>
    <property type="match status" value="1"/>
</dbReference>
<evidence type="ECO:0000313" key="5">
    <source>
        <dbReference type="Proteomes" id="UP001218218"/>
    </source>
</evidence>
<dbReference type="InterPro" id="IPR013087">
    <property type="entry name" value="Znf_C2H2_type"/>
</dbReference>
<feature type="compositionally biased region" description="Polar residues" evidence="2">
    <location>
        <begin position="392"/>
        <end position="402"/>
    </location>
</feature>
<dbReference type="AlphaFoldDB" id="A0AAD6ZQL8"/>
<sequence>MPQPDSAAAAHRAQYNFNYDEQSPHSPESPFISRVASLGSLRQDYSAWKDNVQVSPFQPSFSAGISGSPPLQYAVRGEENTYGPSPPGTGTSSSSTAPAVLPTPKGQQSDSPSDPSNKKTYSFVALPGNAVRKRPRRRYDEIERLYQCSWPDCNKAYGTLNHLNAHVQMQKHGAKRSPNEFKELRKQWRKAKKEYESPGLGPIRRSMSLRRDDLYQHGQHHPYGGHSHGGHHRSFSHNSALSPHLSVAIPHLRQDVSYGVDHLRYPPDSRGEIDPQGYAGLDFRQQQAQGGAPTGWPPAQSQSASRGAGDIYQSPLSATSAYSYLDTHAATQMMESPPQGADSYHSPSRATSSMNRLPPNSMLLTPLVASGAVTDSGYGAEGYYDDDKAQRTHPSSASNLDQGSGDEY</sequence>
<feature type="compositionally biased region" description="Polar residues" evidence="2">
    <location>
        <begin position="105"/>
        <end position="120"/>
    </location>
</feature>
<feature type="compositionally biased region" description="Polar residues" evidence="2">
    <location>
        <begin position="15"/>
        <end position="26"/>
    </location>
</feature>
<keyword evidence="1" id="KW-0479">Metal-binding</keyword>
<proteinExistence type="predicted"/>
<feature type="region of interest" description="Disordered" evidence="2">
    <location>
        <begin position="287"/>
        <end position="312"/>
    </location>
</feature>
<feature type="domain" description="C2H2-type" evidence="3">
    <location>
        <begin position="146"/>
        <end position="177"/>
    </location>
</feature>
<feature type="compositionally biased region" description="Polar residues" evidence="2">
    <location>
        <begin position="345"/>
        <end position="355"/>
    </location>
</feature>
<dbReference type="Gene3D" id="3.30.160.60">
    <property type="entry name" value="Classic Zinc Finger"/>
    <property type="match status" value="1"/>
</dbReference>
<feature type="region of interest" description="Disordered" evidence="2">
    <location>
        <begin position="216"/>
        <end position="238"/>
    </location>
</feature>
<dbReference type="GO" id="GO:0006355">
    <property type="term" value="P:regulation of DNA-templated transcription"/>
    <property type="evidence" value="ECO:0007669"/>
    <property type="project" value="InterPro"/>
</dbReference>
<evidence type="ECO:0000259" key="3">
    <source>
        <dbReference type="PROSITE" id="PS50157"/>
    </source>
</evidence>
<comment type="caution">
    <text evidence="4">The sequence shown here is derived from an EMBL/GenBank/DDBJ whole genome shotgun (WGS) entry which is preliminary data.</text>
</comment>
<dbReference type="SMART" id="SM00355">
    <property type="entry name" value="ZnF_C2H2"/>
    <property type="match status" value="1"/>
</dbReference>